<keyword evidence="1" id="KW-0472">Membrane</keyword>
<gene>
    <name evidence="3" type="ORF">ESZ48_08475</name>
</gene>
<keyword evidence="1" id="KW-0812">Transmembrane</keyword>
<sequence length="155" mass="16988">MNIFQSKSSTLVKVVTIGVVMALAFVSLSLVVIDKKYGLIGSLILGAIIIGALVYFYANSLDKIIVEKDGVVLKKNIGQIYIPKSDIVKVDKLAYSNLTMTYGSKGVFGFIGNTMDDTVSFVKDRNHMVRITTTSKKYILSSERIDELLSAIRGL</sequence>
<proteinExistence type="predicted"/>
<feature type="transmembrane region" description="Helical" evidence="1">
    <location>
        <begin position="39"/>
        <end position="58"/>
    </location>
</feature>
<name>A0A4V1LN42_9FLAO</name>
<feature type="transmembrane region" description="Helical" evidence="1">
    <location>
        <begin position="12"/>
        <end position="33"/>
    </location>
</feature>
<feature type="domain" description="Bacterial Pleckstrin homology" evidence="2">
    <location>
        <begin position="63"/>
        <end position="153"/>
    </location>
</feature>
<evidence type="ECO:0000256" key="1">
    <source>
        <dbReference type="SAM" id="Phobius"/>
    </source>
</evidence>
<reference evidence="3 4" key="1">
    <citation type="submission" date="2019-01" db="EMBL/GenBank/DDBJ databases">
        <title>Genome sequence of the Antarctic species Gelidibacter gilvus ACAM 158(T).</title>
        <authorList>
            <person name="Bowman J.P."/>
        </authorList>
    </citation>
    <scope>NUCLEOTIDE SEQUENCE [LARGE SCALE GENOMIC DNA]</scope>
    <source>
        <strain evidence="3 4">IC158</strain>
    </source>
</reference>
<dbReference type="RefSeq" id="WP_129016891.1">
    <property type="nucleotide sequence ID" value="NZ_SDDZ01000003.1"/>
</dbReference>
<evidence type="ECO:0000313" key="3">
    <source>
        <dbReference type="EMBL" id="RXJ50776.1"/>
    </source>
</evidence>
<dbReference type="OrthoDB" id="1444896at2"/>
<dbReference type="AlphaFoldDB" id="A0A4V1LN42"/>
<dbReference type="InterPro" id="IPR027783">
    <property type="entry name" value="Bacterial_PH-related"/>
</dbReference>
<evidence type="ECO:0000313" key="4">
    <source>
        <dbReference type="Proteomes" id="UP000289792"/>
    </source>
</evidence>
<dbReference type="Proteomes" id="UP000289792">
    <property type="component" value="Unassembled WGS sequence"/>
</dbReference>
<evidence type="ECO:0000259" key="2">
    <source>
        <dbReference type="Pfam" id="PF10882"/>
    </source>
</evidence>
<keyword evidence="1" id="KW-1133">Transmembrane helix</keyword>
<organism evidence="3 4">
    <name type="scientific">Gelidibacter gilvus</name>
    <dbReference type="NCBI Taxonomy" id="59602"/>
    <lineage>
        <taxon>Bacteria</taxon>
        <taxon>Pseudomonadati</taxon>
        <taxon>Bacteroidota</taxon>
        <taxon>Flavobacteriia</taxon>
        <taxon>Flavobacteriales</taxon>
        <taxon>Flavobacteriaceae</taxon>
        <taxon>Gelidibacter</taxon>
    </lineage>
</organism>
<keyword evidence="4" id="KW-1185">Reference proteome</keyword>
<protein>
    <recommendedName>
        <fullName evidence="2">Bacterial Pleckstrin homology domain-containing protein</fullName>
    </recommendedName>
</protein>
<dbReference type="EMBL" id="SDDZ01000003">
    <property type="protein sequence ID" value="RXJ50776.1"/>
    <property type="molecule type" value="Genomic_DNA"/>
</dbReference>
<accession>A0A4V1LN42</accession>
<comment type="caution">
    <text evidence="3">The sequence shown here is derived from an EMBL/GenBank/DDBJ whole genome shotgun (WGS) entry which is preliminary data.</text>
</comment>
<dbReference type="Pfam" id="PF10882">
    <property type="entry name" value="bPH_5"/>
    <property type="match status" value="1"/>
</dbReference>